<organism evidence="3 4">
    <name type="scientific">Rhodococcus ruber</name>
    <dbReference type="NCBI Taxonomy" id="1830"/>
    <lineage>
        <taxon>Bacteria</taxon>
        <taxon>Bacillati</taxon>
        <taxon>Actinomycetota</taxon>
        <taxon>Actinomycetes</taxon>
        <taxon>Mycobacteriales</taxon>
        <taxon>Nocardiaceae</taxon>
        <taxon>Rhodococcus</taxon>
    </lineage>
</organism>
<evidence type="ECO:0000313" key="3">
    <source>
        <dbReference type="EMBL" id="CDZ90997.1"/>
    </source>
</evidence>
<evidence type="ECO:0000313" key="4">
    <source>
        <dbReference type="Proteomes" id="UP000042997"/>
    </source>
</evidence>
<feature type="domain" description="Helicase XPB/Ssl2 N-terminal" evidence="2">
    <location>
        <begin position="479"/>
        <end position="600"/>
    </location>
</feature>
<proteinExistence type="predicted"/>
<evidence type="ECO:0000259" key="2">
    <source>
        <dbReference type="Pfam" id="PF13625"/>
    </source>
</evidence>
<dbReference type="Pfam" id="PF13280">
    <property type="entry name" value="WYL"/>
    <property type="match status" value="1"/>
</dbReference>
<name>A0A098BRX6_9NOCA</name>
<dbReference type="AlphaFoldDB" id="A0A098BRX6"/>
<dbReference type="Proteomes" id="UP000042997">
    <property type="component" value="Unassembled WGS sequence"/>
</dbReference>
<dbReference type="EMBL" id="CCSD01000091">
    <property type="protein sequence ID" value="CDZ90997.1"/>
    <property type="molecule type" value="Genomic_DNA"/>
</dbReference>
<protein>
    <submittedName>
        <fullName evidence="3">Uncharacterized protein</fullName>
    </submittedName>
</protein>
<feature type="domain" description="WYL" evidence="1">
    <location>
        <begin position="698"/>
        <end position="760"/>
    </location>
</feature>
<dbReference type="PROSITE" id="PS52050">
    <property type="entry name" value="WYL"/>
    <property type="match status" value="1"/>
</dbReference>
<evidence type="ECO:0000259" key="1">
    <source>
        <dbReference type="Pfam" id="PF13280"/>
    </source>
</evidence>
<reference evidence="3 4" key="1">
    <citation type="journal article" date="2014" name="Genome Announc.">
        <title>Draft Genome Sequence of Propane- and Butane-Oxidizing Actinobacterium Rhodococcus ruber IEGM 231.</title>
        <authorList>
            <person name="Ivshina I.B."/>
            <person name="Kuyukina M.S."/>
            <person name="Krivoruchko A.V."/>
            <person name="Barbe V."/>
            <person name="Fischer C."/>
        </authorList>
    </citation>
    <scope>NUCLEOTIDE SEQUENCE [LARGE SCALE GENOMIC DNA]</scope>
</reference>
<dbReference type="InterPro" id="IPR026881">
    <property type="entry name" value="WYL_dom"/>
</dbReference>
<gene>
    <name evidence="3" type="ORF">RHRU231_770118</name>
</gene>
<dbReference type="Pfam" id="PF13625">
    <property type="entry name" value="Helicase_C_3"/>
    <property type="match status" value="1"/>
</dbReference>
<accession>A0A098BRX6</accession>
<dbReference type="InterPro" id="IPR032830">
    <property type="entry name" value="XPB/Ssl2_N"/>
</dbReference>
<dbReference type="eggNOG" id="COG2378">
    <property type="taxonomic scope" value="Bacteria"/>
</dbReference>
<sequence length="763" mass="79835">MVSMTATDPAAPETGPESLARWLADRRDADLGELLRARPDLVVPPPATMTVLAGRAQQRASVFRAADELSVLDFGVVEALTRLGADRVPVTRRALLDSLSGRVTAKNVDRSLEALRRLSLVWGPAEGLRVVEAAAATVPWRLGRGPDPDPDPQDLGAVLADLDPARRSLLDTLARTSPVGRTRDAAPDTPADRPVQRLIAAGLLIRLDDETVELPHRVGQALRDEAPFDPAALTPPRPLPATHVVADVNATAAGAALELLRHCENLIDALGALPAPALKSGGLGVRELRRLAKTVDVDEQLAALLVEVLAAAGLIARGMPQPAPTTDIDDYWAPTTAADGWSNAPPAQRWAVLAGAWLDAPRRMWLVGRRDATDKPIAALSDEARSTAAPRERRLLLELLAEVPGSAPDADAARAVLAWRRPRWAARLGGDTVAETLREATALAVVAHGALASPGKALLHGGDPDAEMAAVLPEPVDYVLVQADLTVVAPGPLVPELADRIALVADVESAGAATVYRVTEAGVRRALDAGTGAADLHALFATHSRTPVPQALTYLIDDVARRHGRLRAGVAASFVRSDDPALLAEVLGHPVAARLALRAVAPTVAISQAPLAEVLAELRGAGFAPAGEDATGAVLDLRPRGARVSVPRARPRYAGPMPPTGEQLDTLIRTLRAGDRAAAAPRGATVRGDGSRTGGAATMALLQLAAHDKRSVRIGYVDAQGVATHRIVDPVAVGGGQLEAFDPAAGTVRSFVLHRITTVALVD</sequence>